<dbReference type="GO" id="GO:0047936">
    <property type="term" value="F:glucose 1-dehydrogenase [NAD(P)+] activity"/>
    <property type="evidence" value="ECO:0007669"/>
    <property type="project" value="UniProtKB-EC"/>
</dbReference>
<dbReference type="InterPro" id="IPR002347">
    <property type="entry name" value="SDR_fam"/>
</dbReference>
<protein>
    <submittedName>
        <fullName evidence="4">Glucose 1-dehydrogenase</fullName>
        <ecNumber evidence="4">1.1.1.47</ecNumber>
    </submittedName>
</protein>
<dbReference type="SUPFAM" id="SSF51735">
    <property type="entry name" value="NAD(P)-binding Rossmann-fold domains"/>
    <property type="match status" value="1"/>
</dbReference>
<evidence type="ECO:0000259" key="3">
    <source>
        <dbReference type="SMART" id="SM00822"/>
    </source>
</evidence>
<dbReference type="PRINTS" id="PR00081">
    <property type="entry name" value="GDHRDH"/>
</dbReference>
<dbReference type="PRINTS" id="PR00080">
    <property type="entry name" value="SDRFAMILY"/>
</dbReference>
<dbReference type="InterPro" id="IPR036291">
    <property type="entry name" value="NAD(P)-bd_dom_sf"/>
</dbReference>
<dbReference type="Gene3D" id="3.40.50.720">
    <property type="entry name" value="NAD(P)-binding Rossmann-like Domain"/>
    <property type="match status" value="1"/>
</dbReference>
<keyword evidence="4" id="KW-0614">Plasmid</keyword>
<name>A0A2U3CRC8_9HYPH</name>
<dbReference type="EMBL" id="CP064935">
    <property type="protein sequence ID" value="QPK12470.1"/>
    <property type="molecule type" value="Genomic_DNA"/>
</dbReference>
<keyword evidence="2 4" id="KW-0560">Oxidoreductase</keyword>
<dbReference type="GO" id="GO:0032787">
    <property type="term" value="P:monocarboxylic acid metabolic process"/>
    <property type="evidence" value="ECO:0007669"/>
    <property type="project" value="UniProtKB-ARBA"/>
</dbReference>
<dbReference type="EC" id="1.1.1.47" evidence="4"/>
<dbReference type="PANTHER" id="PTHR42879">
    <property type="entry name" value="3-OXOACYL-(ACYL-CARRIER-PROTEIN) REDUCTASE"/>
    <property type="match status" value="1"/>
</dbReference>
<dbReference type="InterPro" id="IPR057326">
    <property type="entry name" value="KR_dom"/>
</dbReference>
<dbReference type="InterPro" id="IPR050259">
    <property type="entry name" value="SDR"/>
</dbReference>
<dbReference type="PROSITE" id="PS00061">
    <property type="entry name" value="ADH_SHORT"/>
    <property type="match status" value="1"/>
</dbReference>
<dbReference type="Pfam" id="PF13561">
    <property type="entry name" value="adh_short_C2"/>
    <property type="match status" value="1"/>
</dbReference>
<evidence type="ECO:0000256" key="1">
    <source>
        <dbReference type="ARBA" id="ARBA00006484"/>
    </source>
</evidence>
<evidence type="ECO:0000313" key="5">
    <source>
        <dbReference type="Proteomes" id="UP000540266"/>
    </source>
</evidence>
<feature type="domain" description="Ketoreductase" evidence="3">
    <location>
        <begin position="8"/>
        <end position="191"/>
    </location>
</feature>
<evidence type="ECO:0000256" key="2">
    <source>
        <dbReference type="ARBA" id="ARBA00023002"/>
    </source>
</evidence>
<dbReference type="OrthoDB" id="9804774at2"/>
<dbReference type="Proteomes" id="UP000540266">
    <property type="component" value="Plasmid pBS3d"/>
</dbReference>
<dbReference type="RefSeq" id="WP_037113463.1">
    <property type="nucleotide sequence ID" value="NZ_CP013531.1"/>
</dbReference>
<dbReference type="FunFam" id="3.40.50.720:FF:000084">
    <property type="entry name" value="Short-chain dehydrogenase reductase"/>
    <property type="match status" value="1"/>
</dbReference>
<reference evidence="4 5" key="1">
    <citation type="submission" date="2020-11" db="EMBL/GenBank/DDBJ databases">
        <title>Indigenous Rhizobia Nodulating Common beans in Western Kenya.</title>
        <authorList>
            <person name="Wekesa C.S."/>
            <person name="Oelmueller R."/>
            <person name="Furch A.C."/>
        </authorList>
    </citation>
    <scope>NUCLEOTIDE SEQUENCE [LARGE SCALE GENOMIC DNA]</scope>
    <source>
        <strain evidence="5">BS3</strain>
        <plasmid evidence="4 5">pBS3d</plasmid>
    </source>
</reference>
<sequence length="264" mass="27740">MMQELEEKVALVTGGGRGIGAGIAEGLAQAGATVALMGRTRAPLEETAARIQAGGGRASVHIGSVSNPDEVESVLDDVLAAHGRLEIIVNNAGIVDEANFLDISLEGWNKTIGTDLTGAFLVTQRAARRMRDTGGGSVVNIASIDANGYDGPQGSYVAAKAGLIGLTKNAAVELAQHGIRVNSVSPGWTRTPMVEEFVSEKALQHMMTDFQRVPMKRLVEIPELANAVVFLVSDKASAITGIDLPVDCGTLATLYVYETIRPLF</sequence>
<dbReference type="AlphaFoldDB" id="A0A2U3CRC8"/>
<dbReference type="InterPro" id="IPR020904">
    <property type="entry name" value="Sc_DH/Rdtase_CS"/>
</dbReference>
<dbReference type="GeneID" id="45961431"/>
<dbReference type="SMART" id="SM00822">
    <property type="entry name" value="PKS_KR"/>
    <property type="match status" value="1"/>
</dbReference>
<organism evidence="4 5">
    <name type="scientific">Rhizobium phaseoli</name>
    <dbReference type="NCBI Taxonomy" id="396"/>
    <lineage>
        <taxon>Bacteria</taxon>
        <taxon>Pseudomonadati</taxon>
        <taxon>Pseudomonadota</taxon>
        <taxon>Alphaproteobacteria</taxon>
        <taxon>Hyphomicrobiales</taxon>
        <taxon>Rhizobiaceae</taxon>
        <taxon>Rhizobium/Agrobacterium group</taxon>
        <taxon>Rhizobium</taxon>
    </lineage>
</organism>
<evidence type="ECO:0000313" key="4">
    <source>
        <dbReference type="EMBL" id="QPK12470.1"/>
    </source>
</evidence>
<accession>A0A2U3CRC8</accession>
<geneLocation type="plasmid" evidence="4 5">
    <name>pBS3d</name>
</geneLocation>
<dbReference type="PANTHER" id="PTHR42879:SF2">
    <property type="entry name" value="3-OXOACYL-[ACYL-CARRIER-PROTEIN] REDUCTASE FABG"/>
    <property type="match status" value="1"/>
</dbReference>
<comment type="similarity">
    <text evidence="1">Belongs to the short-chain dehydrogenases/reductases (SDR) family.</text>
</comment>
<gene>
    <name evidence="4" type="ORF">HER27_031190</name>
</gene>
<proteinExistence type="inferred from homology"/>
<dbReference type="NCBIfam" id="NF005559">
    <property type="entry name" value="PRK07231.1"/>
    <property type="match status" value="1"/>
</dbReference>